<dbReference type="PANTHER" id="PTHR14699">
    <property type="entry name" value="STI2 PROTEIN-RELATED"/>
    <property type="match status" value="1"/>
</dbReference>
<keyword evidence="2" id="KW-0677">Repeat</keyword>
<dbReference type="PANTHER" id="PTHR14699:SF0">
    <property type="entry name" value="TETRATRICOPEPTIDE REPEAT PROTEIN 21 HOMOLOG"/>
    <property type="match status" value="1"/>
</dbReference>
<sequence length="1324" mass="150690">MADSDAVVKGKLHYYGREQYYQAMQNMCVTATKKFGNDPVYRFYSALSHLLQGSTQEAIRQLQPLQNDREVMLGTLLALIHAHRHCQVVDREAVAQLDAKLKEERKKASEVPLYYAAMFLFLSGRLDKAREYVDRLLKLDPENDEGLVLKGWVELAAGKESRARNHMEYFDAVLQKFPRYMDALFGKAKLYENRSNYKEAMETLNLLVVAYPGFTAPLVEKAKVNLSEQDWDQCLESANRVLSADSHNIEAIKYRTLYALCRKGNYEDAAQNLRNLYSEMDRSEPNNAALFIHMAQLFSRLCGRNSLVLEETFMMASKAAKVNSSSAEYLTEVGYQCLLQGRNKEATRYYKNATKLDESSVAALTGIISCQLLEGQVDIAEQQLEFLKEVQRSLGTSPDILYLSAVLGRMKNQPSDVILALLQEAIDNHFKNHRGMSFGATYLAALNPDFLLLIVNECLIYAPNQPSPTEGLGQNVPGVVKQALLVLETITRACPALLAALILSARLKFITGDIKGSAASLQHILDNIDSTSSEAHLLMAQIQLYQGNFKQAQQSLEVGLSYNFEVREQPTYHLVRARVMKKQGQYQEAINTLKACLNMTNTRPTTTKGSRNKPDMAVPDRASVFLELCEVYRLNNQPNEAATIMTQAMTEFQGTSEEIRLNIASADLALLRGDVDQALALLRAIGPEQHYYLQARDKMASIYLNHLKDKRMFASCYREVIEKNPTPQSFLMLGDAYMSIQEPDRAIEVYEQALKRNPRDSVLACRMGVALVKTHQYGKAINYYKEAIKTGSSNQLRYDMAELQMRLKQYDKAEKTITQALEVESHNPIDLNSMLSQANLLNLLAKVHERNGNFEQALSVLSKGKEVQVRVLKRAQVELPDTVPEQRRLAGSMCGKMAEHAANQRDFERAIKLYKEALQHDPEDAPTLLALAKLYMQTNDLDQCQYTCMTLLRTDKENDSATLMMADLSYRRNEYDTAMFHFQQLLDRRPAYFPALARLVEVMRRTGTLDEAGPYLDRAEQAVLRHNIDPGYNFCRGLYDWYLGNPNSALKYFNKARKDQEWGQRAVYNMIEICLNPDNETIGGETFESVDSEVNQSGARDTVDMAIRTADKLLKELHPKPGEQMISHQVLSNFLLLATKQKSSAEQALQEFMNIASQDSYKDHVGAILGMATAYMILKQTPRARNQLKRLAKAVWNFEDAEYLERCWLLLSDIYVQTGKYDMATELLKRVLQHNRSCMKAYEYMGFIMEKEQSYRDAAFNYEQAWKFSSNTNPMIGYKLAFNYMKARRFVDAIDVCHSVLAKHPEYPRIRKDILDKSRASIRI</sequence>
<dbReference type="FunFam" id="1.25.40.10:FF:000219">
    <property type="entry name" value="Tetratricopeptide repeat domain 21B"/>
    <property type="match status" value="1"/>
</dbReference>
<feature type="domain" description="Tetratricopeptide repeat protein 21A/21B N-terminal ARM repeat" evidence="6">
    <location>
        <begin position="13"/>
        <end position="235"/>
    </location>
</feature>
<name>A0A0P4W164_SCYOL</name>
<dbReference type="InterPro" id="IPR056835">
    <property type="entry name" value="ARM_TT21_5th"/>
</dbReference>
<feature type="repeat" description="TPR" evidence="4">
    <location>
        <begin position="891"/>
        <end position="924"/>
    </location>
</feature>
<evidence type="ECO:0000256" key="2">
    <source>
        <dbReference type="ARBA" id="ARBA00022737"/>
    </source>
</evidence>
<evidence type="ECO:0000259" key="5">
    <source>
        <dbReference type="Pfam" id="PF25060"/>
    </source>
</evidence>
<accession>A0A0P4W164</accession>
<dbReference type="Pfam" id="PF25064">
    <property type="entry name" value="ARM_TT21_5th"/>
    <property type="match status" value="1"/>
</dbReference>
<evidence type="ECO:0000256" key="3">
    <source>
        <dbReference type="ARBA" id="ARBA00022803"/>
    </source>
</evidence>
<evidence type="ECO:0000259" key="8">
    <source>
        <dbReference type="Pfam" id="PF25064"/>
    </source>
</evidence>
<dbReference type="GO" id="GO:0035721">
    <property type="term" value="P:intraciliary retrograde transport"/>
    <property type="evidence" value="ECO:0007669"/>
    <property type="project" value="TreeGrafter"/>
</dbReference>
<dbReference type="InterPro" id="IPR056834">
    <property type="entry name" value="ARM_TT21_C"/>
</dbReference>
<proteinExistence type="inferred from homology"/>
<feature type="domain" description="Tetratricopeptide repeat protein 21A/21B fourth ARM" evidence="9">
    <location>
        <begin position="763"/>
        <end position="918"/>
    </location>
</feature>
<comment type="similarity">
    <text evidence="1">Belongs to the TTC21 family.</text>
</comment>
<evidence type="ECO:0000259" key="7">
    <source>
        <dbReference type="Pfam" id="PF25063"/>
    </source>
</evidence>
<dbReference type="InterPro" id="IPR040364">
    <property type="entry name" value="TTC21A/TTC21B"/>
</dbReference>
<dbReference type="SMART" id="SM00028">
    <property type="entry name" value="TPR"/>
    <property type="match status" value="15"/>
</dbReference>
<protein>
    <recommendedName>
        <fullName evidence="11">Tetratricopeptide repeat protein 21B</fullName>
    </recommendedName>
</protein>
<feature type="domain" description="Tetratricopeptide repeat protein 21A/21B second ARM" evidence="5">
    <location>
        <begin position="271"/>
        <end position="547"/>
    </location>
</feature>
<evidence type="ECO:0008006" key="11">
    <source>
        <dbReference type="Google" id="ProtNLM"/>
    </source>
</evidence>
<dbReference type="Pfam" id="PF25062">
    <property type="entry name" value="ARM_TT21_N"/>
    <property type="match status" value="1"/>
</dbReference>
<dbReference type="Pfam" id="PF25063">
    <property type="entry name" value="ARM_TT21_C"/>
    <property type="match status" value="1"/>
</dbReference>
<dbReference type="PROSITE" id="PS50005">
    <property type="entry name" value="TPR"/>
    <property type="match status" value="4"/>
</dbReference>
<dbReference type="Gene3D" id="1.25.40.10">
    <property type="entry name" value="Tetratricopeptide repeat domain"/>
    <property type="match status" value="6"/>
</dbReference>
<evidence type="ECO:0000256" key="1">
    <source>
        <dbReference type="ARBA" id="ARBA00010935"/>
    </source>
</evidence>
<dbReference type="InterPro" id="IPR056833">
    <property type="entry name" value="ARM_TT21_N"/>
</dbReference>
<dbReference type="GO" id="GO:0061512">
    <property type="term" value="P:protein localization to cilium"/>
    <property type="evidence" value="ECO:0007669"/>
    <property type="project" value="TreeGrafter"/>
</dbReference>
<feature type="domain" description="Tetratricopeptide repeat protein 21A/21B fifth ARM repeats" evidence="8">
    <location>
        <begin position="960"/>
        <end position="1075"/>
    </location>
</feature>
<dbReference type="SUPFAM" id="SSF48452">
    <property type="entry name" value="TPR-like"/>
    <property type="match status" value="4"/>
</dbReference>
<dbReference type="InterPro" id="IPR056836">
    <property type="entry name" value="ARM_TT21_4th"/>
</dbReference>
<dbReference type="FunFam" id="1.25.40.10:FF:000197">
    <property type="entry name" value="Tetratricopeptide repeat domain 21B"/>
    <property type="match status" value="1"/>
</dbReference>
<dbReference type="Pfam" id="PF25068">
    <property type="entry name" value="ARM_TT21_4th"/>
    <property type="match status" value="1"/>
</dbReference>
<dbReference type="Pfam" id="PF13181">
    <property type="entry name" value="TPR_8"/>
    <property type="match status" value="1"/>
</dbReference>
<keyword evidence="3 4" id="KW-0802">TPR repeat</keyword>
<feature type="repeat" description="TPR" evidence="4">
    <location>
        <begin position="110"/>
        <end position="143"/>
    </location>
</feature>
<dbReference type="GO" id="GO:0030991">
    <property type="term" value="C:intraciliary transport particle A"/>
    <property type="evidence" value="ECO:0007669"/>
    <property type="project" value="TreeGrafter"/>
</dbReference>
<dbReference type="InterPro" id="IPR011990">
    <property type="entry name" value="TPR-like_helical_dom_sf"/>
</dbReference>
<evidence type="ECO:0000259" key="6">
    <source>
        <dbReference type="Pfam" id="PF25062"/>
    </source>
</evidence>
<dbReference type="GO" id="GO:0005929">
    <property type="term" value="C:cilium"/>
    <property type="evidence" value="ECO:0007669"/>
    <property type="project" value="GOC"/>
</dbReference>
<dbReference type="InterPro" id="IPR019734">
    <property type="entry name" value="TPR_rpt"/>
</dbReference>
<dbReference type="EMBL" id="GDRN01080754">
    <property type="protein sequence ID" value="JAI62146.1"/>
    <property type="molecule type" value="Transcribed_RNA"/>
</dbReference>
<evidence type="ECO:0000313" key="10">
    <source>
        <dbReference type="EMBL" id="JAI62146.1"/>
    </source>
</evidence>
<dbReference type="FunFam" id="1.25.40.10:FF:000245">
    <property type="entry name" value="Tetratricopeptide repeat domain 21B"/>
    <property type="match status" value="1"/>
</dbReference>
<feature type="repeat" description="TPR" evidence="4">
    <location>
        <begin position="727"/>
        <end position="760"/>
    </location>
</feature>
<evidence type="ECO:0000259" key="9">
    <source>
        <dbReference type="Pfam" id="PF25068"/>
    </source>
</evidence>
<dbReference type="Pfam" id="PF25058">
    <property type="entry name" value="ARM_TT21"/>
    <property type="match status" value="1"/>
</dbReference>
<organism evidence="10">
    <name type="scientific">Scylla olivacea</name>
    <name type="common">Orange mud crab</name>
    <name type="synonym">Cancer olivacea</name>
    <dbReference type="NCBI Taxonomy" id="85551"/>
    <lineage>
        <taxon>Eukaryota</taxon>
        <taxon>Metazoa</taxon>
        <taxon>Ecdysozoa</taxon>
        <taxon>Arthropoda</taxon>
        <taxon>Crustacea</taxon>
        <taxon>Multicrustacea</taxon>
        <taxon>Malacostraca</taxon>
        <taxon>Eumalacostraca</taxon>
        <taxon>Eucarida</taxon>
        <taxon>Decapoda</taxon>
        <taxon>Pleocyemata</taxon>
        <taxon>Brachyura</taxon>
        <taxon>Eubrachyura</taxon>
        <taxon>Portunoidea</taxon>
        <taxon>Portunidae</taxon>
        <taxon>Portuninae</taxon>
        <taxon>Scylla</taxon>
    </lineage>
</organism>
<reference evidence="10" key="1">
    <citation type="submission" date="2015-09" db="EMBL/GenBank/DDBJ databases">
        <title>Scylla olivacea transcriptome.</title>
        <authorList>
            <person name="Ikhwanuddin M."/>
        </authorList>
    </citation>
    <scope>NUCLEOTIDE SEQUENCE</scope>
</reference>
<evidence type="ECO:0000256" key="4">
    <source>
        <dbReference type="PROSITE-ProRule" id="PRU00339"/>
    </source>
</evidence>
<dbReference type="InterPro" id="IPR056832">
    <property type="entry name" value="ARM_TT21_2nd"/>
</dbReference>
<dbReference type="PROSITE" id="PS50293">
    <property type="entry name" value="TPR_REGION"/>
    <property type="match status" value="1"/>
</dbReference>
<feature type="repeat" description="TPR" evidence="4">
    <location>
        <begin position="794"/>
        <end position="827"/>
    </location>
</feature>
<dbReference type="Pfam" id="PF25060">
    <property type="entry name" value="ARM_TT21_2nd"/>
    <property type="match status" value="1"/>
</dbReference>
<feature type="domain" description="Tetratricopeptide repeat protein 21A/21B C-terminal ARM" evidence="7">
    <location>
        <begin position="1109"/>
        <end position="1319"/>
    </location>
</feature>